<accession>A0AAP2GNJ9</accession>
<name>A0AAP2GNJ9_9BACT</name>
<gene>
    <name evidence="1" type="ORF">KK083_08805</name>
</gene>
<evidence type="ECO:0000313" key="2">
    <source>
        <dbReference type="Proteomes" id="UP001319200"/>
    </source>
</evidence>
<keyword evidence="2" id="KW-1185">Reference proteome</keyword>
<sequence>MITKAITNCLQNAAIKGWAKTYWAFDIHGTMLYPTFQSGVLSTKFYPHVKEVMQLLSKRSDIVLILYTCSYPHEIVEYLKYFEGHGIHFEYVNENPDVCAGAYGHYDRKFYFNILFEDKAGFDPLTDWKLVYDLLLAQKLQPKNTDHT</sequence>
<organism evidence="1 2">
    <name type="scientific">Chryseosolibacter histidini</name>
    <dbReference type="NCBI Taxonomy" id="2782349"/>
    <lineage>
        <taxon>Bacteria</taxon>
        <taxon>Pseudomonadati</taxon>
        <taxon>Bacteroidota</taxon>
        <taxon>Cytophagia</taxon>
        <taxon>Cytophagales</taxon>
        <taxon>Chryseotaleaceae</taxon>
        <taxon>Chryseosolibacter</taxon>
    </lineage>
</organism>
<reference evidence="1 2" key="1">
    <citation type="submission" date="2021-05" db="EMBL/GenBank/DDBJ databases">
        <title>A Polyphasic approach of four new species of the genus Ohtaekwangia: Ohtaekwangia histidinii sp. nov., Ohtaekwangia cretensis sp. nov., Ohtaekwangia indiensis sp. nov., Ohtaekwangia reichenbachii sp. nov. from diverse environment.</title>
        <authorList>
            <person name="Octaviana S."/>
        </authorList>
    </citation>
    <scope>NUCLEOTIDE SEQUENCE [LARGE SCALE GENOMIC DNA]</scope>
    <source>
        <strain evidence="1 2">PWU4</strain>
    </source>
</reference>
<protein>
    <submittedName>
        <fullName evidence="1">Uncharacterized protein</fullName>
    </submittedName>
</protein>
<comment type="caution">
    <text evidence="1">The sequence shown here is derived from an EMBL/GenBank/DDBJ whole genome shotgun (WGS) entry which is preliminary data.</text>
</comment>
<dbReference type="RefSeq" id="WP_254162592.1">
    <property type="nucleotide sequence ID" value="NZ_JAHESF010000007.1"/>
</dbReference>
<dbReference type="AlphaFoldDB" id="A0AAP2GNJ9"/>
<dbReference type="Proteomes" id="UP001319200">
    <property type="component" value="Unassembled WGS sequence"/>
</dbReference>
<dbReference type="Gene3D" id="3.40.50.1000">
    <property type="entry name" value="HAD superfamily/HAD-like"/>
    <property type="match status" value="1"/>
</dbReference>
<proteinExistence type="predicted"/>
<evidence type="ECO:0000313" key="1">
    <source>
        <dbReference type="EMBL" id="MBT1696970.1"/>
    </source>
</evidence>
<dbReference type="InterPro" id="IPR036412">
    <property type="entry name" value="HAD-like_sf"/>
</dbReference>
<dbReference type="EMBL" id="JAHESF010000007">
    <property type="protein sequence ID" value="MBT1696970.1"/>
    <property type="molecule type" value="Genomic_DNA"/>
</dbReference>
<dbReference type="SUPFAM" id="SSF56784">
    <property type="entry name" value="HAD-like"/>
    <property type="match status" value="1"/>
</dbReference>
<dbReference type="InterPro" id="IPR023214">
    <property type="entry name" value="HAD_sf"/>
</dbReference>